<feature type="compositionally biased region" description="Polar residues" evidence="1">
    <location>
        <begin position="54"/>
        <end position="65"/>
    </location>
</feature>
<proteinExistence type="predicted"/>
<dbReference type="RefSeq" id="XP_053020811.1">
    <property type="nucleotide sequence ID" value="XM_053169634.1"/>
</dbReference>
<name>A0ABY7CMA4_9BASI</name>
<evidence type="ECO:0000313" key="2">
    <source>
        <dbReference type="EMBL" id="WAQ85256.1"/>
    </source>
</evidence>
<evidence type="ECO:0000256" key="1">
    <source>
        <dbReference type="SAM" id="MobiDB-lite"/>
    </source>
</evidence>
<dbReference type="GeneID" id="77810529"/>
<feature type="region of interest" description="Disordered" evidence="1">
    <location>
        <begin position="1"/>
        <end position="69"/>
    </location>
</feature>
<keyword evidence="3" id="KW-1185">Reference proteome</keyword>
<protein>
    <submittedName>
        <fullName evidence="2">Uncharacterized protein</fullName>
    </submittedName>
</protein>
<reference evidence="2" key="1">
    <citation type="submission" date="2022-10" db="EMBL/GenBank/DDBJ databases">
        <title>Puccinia triticina Genome sequencing and assembly.</title>
        <authorList>
            <person name="Li C."/>
        </authorList>
    </citation>
    <scope>NUCLEOTIDE SEQUENCE</scope>
    <source>
        <strain evidence="2">Pt15</strain>
    </source>
</reference>
<evidence type="ECO:0000313" key="3">
    <source>
        <dbReference type="Proteomes" id="UP001164743"/>
    </source>
</evidence>
<organism evidence="2 3">
    <name type="scientific">Puccinia triticina</name>
    <dbReference type="NCBI Taxonomy" id="208348"/>
    <lineage>
        <taxon>Eukaryota</taxon>
        <taxon>Fungi</taxon>
        <taxon>Dikarya</taxon>
        <taxon>Basidiomycota</taxon>
        <taxon>Pucciniomycotina</taxon>
        <taxon>Pucciniomycetes</taxon>
        <taxon>Pucciniales</taxon>
        <taxon>Pucciniaceae</taxon>
        <taxon>Puccinia</taxon>
    </lineage>
</organism>
<feature type="compositionally biased region" description="Polar residues" evidence="1">
    <location>
        <begin position="105"/>
        <end position="120"/>
    </location>
</feature>
<sequence length="211" mass="23378">MPLFNPWNPNNPAASHPVPRAMGASPAMLQQHQQQTNPTEQLSPNFRPAHQHEAISQTHSDSTPVSSLLGSQSLTQSDISMNEDRSEYLPSQAETTANALANTNQPDDQTSEPSQGQPGVSSPRVHRAAGCVSTGTQIAGALSELVSLNQPGQKKTQGAFAMKFFQEHNQDEFDDLEQLAIIEVFYSERWAALYMSIERKQLRLEWLRKQI</sequence>
<dbReference type="EMBL" id="CP110425">
    <property type="protein sequence ID" value="WAQ85256.1"/>
    <property type="molecule type" value="Genomic_DNA"/>
</dbReference>
<feature type="region of interest" description="Disordered" evidence="1">
    <location>
        <begin position="102"/>
        <end position="127"/>
    </location>
</feature>
<gene>
    <name evidence="2" type="ORF">PtA15_5A830</name>
</gene>
<dbReference type="Proteomes" id="UP001164743">
    <property type="component" value="Chromosome 5A"/>
</dbReference>
<accession>A0ABY7CMA4</accession>